<accession>A0A1J1J7T4</accession>
<sequence>MKMMLSHFYVLYYPILRLKCNSSDDKILKHASGSSTTCPVHYHHHLHKQLMSQPHALCVKTTAQKFVTILTSSLPHHNNFPYGFHSLNDFITR</sequence>
<evidence type="ECO:0000313" key="1">
    <source>
        <dbReference type="EMBL" id="CRL07534.1"/>
    </source>
</evidence>
<gene>
    <name evidence="1" type="ORF">CLUMA_CG020499</name>
</gene>
<reference evidence="1 2" key="1">
    <citation type="submission" date="2015-04" db="EMBL/GenBank/DDBJ databases">
        <authorList>
            <person name="Syromyatnikov M.Y."/>
            <person name="Popov V.N."/>
        </authorList>
    </citation>
    <scope>NUCLEOTIDE SEQUENCE [LARGE SCALE GENOMIC DNA]</scope>
</reference>
<keyword evidence="2" id="KW-1185">Reference proteome</keyword>
<name>A0A1J1J7T4_9DIPT</name>
<protein>
    <submittedName>
        <fullName evidence="1">CLUMA_CG020499, isoform A</fullName>
    </submittedName>
</protein>
<dbReference type="AlphaFoldDB" id="A0A1J1J7T4"/>
<organism evidence="1 2">
    <name type="scientific">Clunio marinus</name>
    <dbReference type="NCBI Taxonomy" id="568069"/>
    <lineage>
        <taxon>Eukaryota</taxon>
        <taxon>Metazoa</taxon>
        <taxon>Ecdysozoa</taxon>
        <taxon>Arthropoda</taxon>
        <taxon>Hexapoda</taxon>
        <taxon>Insecta</taxon>
        <taxon>Pterygota</taxon>
        <taxon>Neoptera</taxon>
        <taxon>Endopterygota</taxon>
        <taxon>Diptera</taxon>
        <taxon>Nematocera</taxon>
        <taxon>Chironomoidea</taxon>
        <taxon>Chironomidae</taxon>
        <taxon>Clunio</taxon>
    </lineage>
</organism>
<proteinExistence type="predicted"/>
<dbReference type="Proteomes" id="UP000183832">
    <property type="component" value="Unassembled WGS sequence"/>
</dbReference>
<evidence type="ECO:0000313" key="2">
    <source>
        <dbReference type="Proteomes" id="UP000183832"/>
    </source>
</evidence>
<dbReference type="EMBL" id="CVRI01000072">
    <property type="protein sequence ID" value="CRL07534.1"/>
    <property type="molecule type" value="Genomic_DNA"/>
</dbReference>